<comment type="caution">
    <text evidence="2">The sequence shown here is derived from an EMBL/GenBank/DDBJ whole genome shotgun (WGS) entry which is preliminary data.</text>
</comment>
<dbReference type="EMBL" id="VXRG01000141">
    <property type="protein sequence ID" value="MXY95223.1"/>
    <property type="molecule type" value="Genomic_DNA"/>
</dbReference>
<organism evidence="2">
    <name type="scientific">Caldilineaceae bacterium SB0664_bin_27</name>
    <dbReference type="NCBI Taxonomy" id="2605260"/>
    <lineage>
        <taxon>Bacteria</taxon>
        <taxon>Bacillati</taxon>
        <taxon>Chloroflexota</taxon>
        <taxon>Caldilineae</taxon>
        <taxon>Caldilineales</taxon>
        <taxon>Caldilineaceae</taxon>
    </lineage>
</organism>
<feature type="region of interest" description="Disordered" evidence="1">
    <location>
        <begin position="54"/>
        <end position="95"/>
    </location>
</feature>
<gene>
    <name evidence="2" type="ORF">F4Y42_17410</name>
</gene>
<accession>A0A6B0YX40</accession>
<name>A0A6B0YX40_9CHLR</name>
<proteinExistence type="predicted"/>
<evidence type="ECO:0000256" key="1">
    <source>
        <dbReference type="SAM" id="MobiDB-lite"/>
    </source>
</evidence>
<sequence>MEAKPSANLPQIELGFWCLFLFRPYLYLHDIARLTKLETGFVLAMEGASEPSGIRRAVRKHAEQGADSETAARRQAEERPQSLEAEQVRLRRRSS</sequence>
<evidence type="ECO:0000313" key="2">
    <source>
        <dbReference type="EMBL" id="MXY95223.1"/>
    </source>
</evidence>
<dbReference type="AlphaFoldDB" id="A0A6B0YX40"/>
<reference evidence="2" key="1">
    <citation type="submission" date="2019-09" db="EMBL/GenBank/DDBJ databases">
        <title>Characterisation of the sponge microbiome using genome-centric metagenomics.</title>
        <authorList>
            <person name="Engelberts J.P."/>
            <person name="Robbins S.J."/>
            <person name="De Goeij J.M."/>
            <person name="Aranda M."/>
            <person name="Bell S.C."/>
            <person name="Webster N.S."/>
        </authorList>
    </citation>
    <scope>NUCLEOTIDE SEQUENCE</scope>
    <source>
        <strain evidence="2">SB0664_bin_27</strain>
    </source>
</reference>
<protein>
    <submittedName>
        <fullName evidence="2">Uncharacterized protein</fullName>
    </submittedName>
</protein>
<feature type="compositionally biased region" description="Basic and acidic residues" evidence="1">
    <location>
        <begin position="60"/>
        <end position="89"/>
    </location>
</feature>